<organism evidence="9 10">
    <name type="scientific">Lutzomyia longipalpis</name>
    <name type="common">Sand fly</name>
    <dbReference type="NCBI Taxonomy" id="7200"/>
    <lineage>
        <taxon>Eukaryota</taxon>
        <taxon>Metazoa</taxon>
        <taxon>Ecdysozoa</taxon>
        <taxon>Arthropoda</taxon>
        <taxon>Hexapoda</taxon>
        <taxon>Insecta</taxon>
        <taxon>Pterygota</taxon>
        <taxon>Neoptera</taxon>
        <taxon>Endopterygota</taxon>
        <taxon>Diptera</taxon>
        <taxon>Nematocera</taxon>
        <taxon>Psychodoidea</taxon>
        <taxon>Psychodidae</taxon>
        <taxon>Lutzomyia</taxon>
        <taxon>Lutzomyia</taxon>
    </lineage>
</organism>
<dbReference type="EC" id="3.1.3.48" evidence="2"/>
<dbReference type="InterPro" id="IPR000340">
    <property type="entry name" value="Dual-sp_phosphatase_cat-dom"/>
</dbReference>
<evidence type="ECO:0000256" key="2">
    <source>
        <dbReference type="ARBA" id="ARBA00013064"/>
    </source>
</evidence>
<keyword evidence="3" id="KW-0132">Cell division</keyword>
<accession>A0A1B0CNK2</accession>
<dbReference type="VEuPathDB" id="VectorBase:LLOJ006324"/>
<evidence type="ECO:0000256" key="3">
    <source>
        <dbReference type="ARBA" id="ARBA00022618"/>
    </source>
</evidence>
<name>A0A1B0CNK2_LUTLO</name>
<dbReference type="EMBL" id="AJWK01020462">
    <property type="status" value="NOT_ANNOTATED_CDS"/>
    <property type="molecule type" value="Genomic_DNA"/>
</dbReference>
<dbReference type="Proteomes" id="UP000092461">
    <property type="component" value="Unassembled WGS sequence"/>
</dbReference>
<evidence type="ECO:0000313" key="10">
    <source>
        <dbReference type="Proteomes" id="UP000092461"/>
    </source>
</evidence>
<dbReference type="Gene3D" id="3.90.190.10">
    <property type="entry name" value="Protein tyrosine phosphatase superfamily"/>
    <property type="match status" value="2"/>
</dbReference>
<dbReference type="InterPro" id="IPR020422">
    <property type="entry name" value="TYR_PHOSPHATASE_DUAL_dom"/>
</dbReference>
<keyword evidence="5" id="KW-0904">Protein phosphatase</keyword>
<dbReference type="PROSITE" id="PS50056">
    <property type="entry name" value="TYR_PHOSPHATASE_2"/>
    <property type="match status" value="1"/>
</dbReference>
<dbReference type="InterPro" id="IPR000387">
    <property type="entry name" value="Tyr_Pase_dom"/>
</dbReference>
<keyword evidence="6" id="KW-0131">Cell cycle</keyword>
<dbReference type="Pfam" id="PF14671">
    <property type="entry name" value="DSPn"/>
    <property type="match status" value="1"/>
</dbReference>
<proteinExistence type="inferred from homology"/>
<dbReference type="GO" id="GO:0004725">
    <property type="term" value="F:protein tyrosine phosphatase activity"/>
    <property type="evidence" value="ECO:0007669"/>
    <property type="project" value="UniProtKB-EC"/>
</dbReference>
<dbReference type="InterPro" id="IPR044506">
    <property type="entry name" value="CDC14_C"/>
</dbReference>
<dbReference type="InterPro" id="IPR050561">
    <property type="entry name" value="PTP"/>
</dbReference>
<dbReference type="Pfam" id="PF00782">
    <property type="entry name" value="DSPc"/>
    <property type="match status" value="1"/>
</dbReference>
<sequence>MDDAERVICASEIIKDRLYFVTLKNNVKPKNTANTLYFCVDDTYVYENFFWDFGPLNICHVYQYCQMLEAKLYSKSLARKKIVHYTNSTPQKRLNAAFLVGAYMIMYLKKTPNEAYDILTSGDIPAYIKFRDASNMTPLFEISLMDCLKAIEKAKKYNFVDFTDFNVMEYEYYERVENGDLNWMLPGKFLALCGPHRIAGIVKGYPQHSPESYFDYFRRNNVQNIIRLNCKSYDAKQFTEAGFKHIDMFFPDGSCPNDAIMKQFLQYCETTPHAVAVHCKAGLGRTGSLIGAYIMKHYRFSALEAIAWLRLCRPGSVIGHQQRWMEEKESFLWQEGDKYRSNKNIENPVPHEFGIYSFRQLLLKDRLGTISHQVDNINLNDNETIESDFNDNKTSSSGKANNENAIFTSKTIDSLRSSKTLPMSGKTQGDHLNEIKASRRRHSRSVNIDHGRNQSYGIHTRAKSQPFQNKTMHTNIVAQRKNAANEVNGNKRGTHLAKSNT</sequence>
<evidence type="ECO:0000259" key="7">
    <source>
        <dbReference type="PROSITE" id="PS50054"/>
    </source>
</evidence>
<dbReference type="PROSITE" id="PS50054">
    <property type="entry name" value="TYR_PHOSPHATASE_DUAL"/>
    <property type="match status" value="1"/>
</dbReference>
<evidence type="ECO:0000256" key="4">
    <source>
        <dbReference type="ARBA" id="ARBA00022801"/>
    </source>
</evidence>
<dbReference type="AlphaFoldDB" id="A0A1B0CNK2"/>
<feature type="domain" description="Tyrosine-protein phosphatase" evidence="7">
    <location>
        <begin position="179"/>
        <end position="344"/>
    </location>
</feature>
<dbReference type="InterPro" id="IPR029021">
    <property type="entry name" value="Prot-tyrosine_phosphatase-like"/>
</dbReference>
<dbReference type="SMART" id="SM00195">
    <property type="entry name" value="DSPc"/>
    <property type="match status" value="1"/>
</dbReference>
<dbReference type="EMBL" id="AJWK01020463">
    <property type="status" value="NOT_ANNOTATED_CDS"/>
    <property type="molecule type" value="Genomic_DNA"/>
</dbReference>
<dbReference type="CDD" id="cd14499">
    <property type="entry name" value="CDC14_C"/>
    <property type="match status" value="1"/>
</dbReference>
<dbReference type="InterPro" id="IPR016130">
    <property type="entry name" value="Tyr_Pase_AS"/>
</dbReference>
<feature type="domain" description="Tyrosine specific protein phosphatases" evidence="8">
    <location>
        <begin position="262"/>
        <end position="324"/>
    </location>
</feature>
<dbReference type="EnsemblMetazoa" id="LLOJ006324-RA">
    <property type="protein sequence ID" value="LLOJ006324-PA"/>
    <property type="gene ID" value="LLOJ006324"/>
</dbReference>
<evidence type="ECO:0000256" key="6">
    <source>
        <dbReference type="ARBA" id="ARBA00023306"/>
    </source>
</evidence>
<dbReference type="PANTHER" id="PTHR23339">
    <property type="entry name" value="TYROSINE SPECIFIC PROTEIN PHOSPHATASE AND DUAL SPECIFICITY PROTEIN PHOSPHATASE"/>
    <property type="match status" value="1"/>
</dbReference>
<dbReference type="FunFam" id="3.90.190.10:FF:000006">
    <property type="entry name" value="Dual specificity protein phosphatase CDC14B"/>
    <property type="match status" value="1"/>
</dbReference>
<dbReference type="GO" id="GO:0051301">
    <property type="term" value="P:cell division"/>
    <property type="evidence" value="ECO:0007669"/>
    <property type="project" value="UniProtKB-KW"/>
</dbReference>
<dbReference type="InterPro" id="IPR029260">
    <property type="entry name" value="DSPn"/>
</dbReference>
<protein>
    <recommendedName>
        <fullName evidence="2">protein-tyrosine-phosphatase</fullName>
        <ecNumber evidence="2">3.1.3.48</ecNumber>
    </recommendedName>
</protein>
<keyword evidence="4" id="KW-0378">Hydrolase</keyword>
<evidence type="ECO:0000256" key="5">
    <source>
        <dbReference type="ARBA" id="ARBA00022912"/>
    </source>
</evidence>
<evidence type="ECO:0000256" key="1">
    <source>
        <dbReference type="ARBA" id="ARBA00007315"/>
    </source>
</evidence>
<dbReference type="VEuPathDB" id="VectorBase:LLONM1_004421"/>
<dbReference type="CDD" id="cd17657">
    <property type="entry name" value="CDC14_N"/>
    <property type="match status" value="1"/>
</dbReference>
<comment type="similarity">
    <text evidence="1">Belongs to the protein-tyrosine phosphatase family. Non-receptor class CDC14 subfamily.</text>
</comment>
<dbReference type="SUPFAM" id="SSF52799">
    <property type="entry name" value="(Phosphotyrosine protein) phosphatases II"/>
    <property type="match status" value="2"/>
</dbReference>
<dbReference type="SMART" id="SM00404">
    <property type="entry name" value="PTPc_motif"/>
    <property type="match status" value="1"/>
</dbReference>
<dbReference type="PROSITE" id="PS00383">
    <property type="entry name" value="TYR_PHOSPHATASE_1"/>
    <property type="match status" value="1"/>
</dbReference>
<keyword evidence="10" id="KW-1185">Reference proteome</keyword>
<dbReference type="InterPro" id="IPR003595">
    <property type="entry name" value="Tyr_Pase_cat"/>
</dbReference>
<reference evidence="9" key="1">
    <citation type="submission" date="2020-05" db="UniProtKB">
        <authorList>
            <consortium name="EnsemblMetazoa"/>
        </authorList>
    </citation>
    <scope>IDENTIFICATION</scope>
    <source>
        <strain evidence="9">Jacobina</strain>
    </source>
</reference>
<evidence type="ECO:0000259" key="8">
    <source>
        <dbReference type="PROSITE" id="PS50056"/>
    </source>
</evidence>
<evidence type="ECO:0000313" key="9">
    <source>
        <dbReference type="EnsemblMetazoa" id="LLOJ006324-PA"/>
    </source>
</evidence>